<dbReference type="RefSeq" id="WP_012926739.1">
    <property type="nucleotide sequence ID" value="NC_013730.1"/>
</dbReference>
<dbReference type="SUPFAM" id="SSF52172">
    <property type="entry name" value="CheY-like"/>
    <property type="match status" value="1"/>
</dbReference>
<dbReference type="InterPro" id="IPR011006">
    <property type="entry name" value="CheY-like_superfamily"/>
</dbReference>
<name>D2QDR5_SPILD</name>
<dbReference type="eggNOG" id="COG0745">
    <property type="taxonomic scope" value="Bacteria"/>
</dbReference>
<dbReference type="Proteomes" id="UP000002028">
    <property type="component" value="Chromosome"/>
</dbReference>
<dbReference type="AlphaFoldDB" id="D2QDR5"/>
<evidence type="ECO:0000313" key="4">
    <source>
        <dbReference type="Proteomes" id="UP000002028"/>
    </source>
</evidence>
<reference evidence="3 4" key="1">
    <citation type="journal article" date="2010" name="Stand. Genomic Sci.">
        <title>Complete genome sequence of Spirosoma linguale type strain (1).</title>
        <authorList>
            <person name="Lail K."/>
            <person name="Sikorski J."/>
            <person name="Saunders E."/>
            <person name="Lapidus A."/>
            <person name="Glavina Del Rio T."/>
            <person name="Copeland A."/>
            <person name="Tice H."/>
            <person name="Cheng J.-F."/>
            <person name="Lucas S."/>
            <person name="Nolan M."/>
            <person name="Bruce D."/>
            <person name="Goodwin L."/>
            <person name="Pitluck S."/>
            <person name="Ivanova N."/>
            <person name="Mavromatis K."/>
            <person name="Ovchinnikova G."/>
            <person name="Pati A."/>
            <person name="Chen A."/>
            <person name="Palaniappan K."/>
            <person name="Land M."/>
            <person name="Hauser L."/>
            <person name="Chang Y.-J."/>
            <person name="Jeffries C.D."/>
            <person name="Chain P."/>
            <person name="Brettin T."/>
            <person name="Detter J.C."/>
            <person name="Schuetze A."/>
            <person name="Rohde M."/>
            <person name="Tindall B.J."/>
            <person name="Goeker M."/>
            <person name="Bristow J."/>
            <person name="Eisen J.A."/>
            <person name="Markowitz V."/>
            <person name="Hugenholtz P."/>
            <person name="Kyrpides N.C."/>
            <person name="Klenk H.-P."/>
            <person name="Chen F."/>
        </authorList>
    </citation>
    <scope>NUCLEOTIDE SEQUENCE [LARGE SCALE GENOMIC DNA]</scope>
    <source>
        <strain evidence="4">ATCC 33905 / DSM 74 / LMG 10896 / Claus 1</strain>
    </source>
</reference>
<protein>
    <submittedName>
        <fullName evidence="3">Response regulator receiver protein</fullName>
    </submittedName>
</protein>
<dbReference type="Gene3D" id="3.40.50.2300">
    <property type="match status" value="1"/>
</dbReference>
<dbReference type="SMART" id="SM00448">
    <property type="entry name" value="REC"/>
    <property type="match status" value="1"/>
</dbReference>
<organism evidence="3 4">
    <name type="scientific">Spirosoma linguale (strain ATCC 33905 / DSM 74 / LMG 10896 / Claus 1)</name>
    <dbReference type="NCBI Taxonomy" id="504472"/>
    <lineage>
        <taxon>Bacteria</taxon>
        <taxon>Pseudomonadati</taxon>
        <taxon>Bacteroidota</taxon>
        <taxon>Cytophagia</taxon>
        <taxon>Cytophagales</taxon>
        <taxon>Cytophagaceae</taxon>
        <taxon>Spirosoma</taxon>
    </lineage>
</organism>
<dbReference type="PROSITE" id="PS50110">
    <property type="entry name" value="RESPONSE_REGULATORY"/>
    <property type="match status" value="1"/>
</dbReference>
<gene>
    <name evidence="3" type="ordered locus">Slin_2169</name>
</gene>
<dbReference type="EMBL" id="CP001769">
    <property type="protein sequence ID" value="ADB38195.1"/>
    <property type="molecule type" value="Genomic_DNA"/>
</dbReference>
<evidence type="ECO:0000256" key="1">
    <source>
        <dbReference type="PROSITE-ProRule" id="PRU00169"/>
    </source>
</evidence>
<evidence type="ECO:0000259" key="2">
    <source>
        <dbReference type="PROSITE" id="PS50110"/>
    </source>
</evidence>
<keyword evidence="4" id="KW-1185">Reference proteome</keyword>
<accession>D2QDR5</accession>
<keyword evidence="1" id="KW-0597">Phosphoprotein</keyword>
<dbReference type="KEGG" id="sli:Slin_2169"/>
<dbReference type="Pfam" id="PF00072">
    <property type="entry name" value="Response_reg"/>
    <property type="match status" value="1"/>
</dbReference>
<dbReference type="InterPro" id="IPR001789">
    <property type="entry name" value="Sig_transdc_resp-reg_receiver"/>
</dbReference>
<dbReference type="HOGENOM" id="CLU_000445_69_17_10"/>
<dbReference type="PANTHER" id="PTHR44520">
    <property type="entry name" value="RESPONSE REGULATOR RCP1-RELATED"/>
    <property type="match status" value="1"/>
</dbReference>
<feature type="modified residue" description="4-aspartylphosphate" evidence="1">
    <location>
        <position position="59"/>
    </location>
</feature>
<dbReference type="GO" id="GO:0000160">
    <property type="term" value="P:phosphorelay signal transduction system"/>
    <property type="evidence" value="ECO:0007669"/>
    <property type="project" value="InterPro"/>
</dbReference>
<evidence type="ECO:0000313" key="3">
    <source>
        <dbReference type="EMBL" id="ADB38195.1"/>
    </source>
</evidence>
<proteinExistence type="predicted"/>
<dbReference type="STRING" id="504472.Slin_2169"/>
<dbReference type="InterPro" id="IPR052893">
    <property type="entry name" value="TCS_response_regulator"/>
</dbReference>
<dbReference type="PANTHER" id="PTHR44520:SF2">
    <property type="entry name" value="RESPONSE REGULATOR RCP1"/>
    <property type="match status" value="1"/>
</dbReference>
<sequence>MTSSPTVWVVDDDADDQFLLELAFQRIHPPIGIKQLYDGDELLPHLEKATSLPKLILLDLNMVRQNGFDTLRALREAAEYAHLPVIILTTSSAETDRTQSQQLKADGFLTKPLTNDDTVSMLQLLAHEWL</sequence>
<feature type="domain" description="Response regulatory" evidence="2">
    <location>
        <begin position="6"/>
        <end position="126"/>
    </location>
</feature>